<proteinExistence type="predicted"/>
<organism evidence="3 4">
    <name type="scientific">Hydnum rufescens UP504</name>
    <dbReference type="NCBI Taxonomy" id="1448309"/>
    <lineage>
        <taxon>Eukaryota</taxon>
        <taxon>Fungi</taxon>
        <taxon>Dikarya</taxon>
        <taxon>Basidiomycota</taxon>
        <taxon>Agaricomycotina</taxon>
        <taxon>Agaricomycetes</taxon>
        <taxon>Cantharellales</taxon>
        <taxon>Hydnaceae</taxon>
        <taxon>Hydnum</taxon>
    </lineage>
</organism>
<feature type="transmembrane region" description="Helical" evidence="1">
    <location>
        <begin position="12"/>
        <end position="34"/>
    </location>
</feature>
<evidence type="ECO:0000313" key="4">
    <source>
        <dbReference type="Proteomes" id="UP000886523"/>
    </source>
</evidence>
<dbReference type="InterPro" id="IPR045339">
    <property type="entry name" value="DUF6534"/>
</dbReference>
<dbReference type="PANTHER" id="PTHR40465">
    <property type="entry name" value="CHROMOSOME 1, WHOLE GENOME SHOTGUN SEQUENCE"/>
    <property type="match status" value="1"/>
</dbReference>
<sequence>MEIIKDPVPNIFGGSIIGNLLNALCFGVLTIQTSSYYHAFPNDARSLKLAVGFLWTLEAFQLLVSPFRALQLSPGITAEAHSRPTTCALCSGCGVQSLYWWVVTNYGNPSTLGHATWELSTFQFSAVCASATVQTFFAHRVYSLSANLYLGVFVQVLVLIQFGFGAATSVKLIMLPDFEVLVKEWTWFAVAWLTIQAIADIVIAACMCVILQRRRTGFRKTDSVINRMILYTISTGLATSVLSCILNVVFSVYGIDFSVLITGMPLGAFYSVTMLANLHTRKALLARLDTPSLLEMISSSMKKRIWRKAGGGPESAGRTNIVREVVHGDVNTQQKFAWVLGYYPSLAGSTAQIIQLRWSRLFALFRYRGLLCNSGWFIWNSKVMAGLVRDWDQAIALGFIRGPKARLGLRHQSHSKRRERGMEKRELHEKLRGKEIASRAVFWWTNGKTSVAGLESAACQPWERREYSMAVHTRFNNSTAIRRRSGLIGKVLRYLYVSLIGVAESSGEEAYGTIQPPKAFDGNNLTAATFEISRSDGSASSITAQPGGQI</sequence>
<evidence type="ECO:0000256" key="1">
    <source>
        <dbReference type="SAM" id="Phobius"/>
    </source>
</evidence>
<dbReference type="AlphaFoldDB" id="A0A9P6AUR3"/>
<dbReference type="Proteomes" id="UP000886523">
    <property type="component" value="Unassembled WGS sequence"/>
</dbReference>
<gene>
    <name evidence="3" type="ORF">BS47DRAFT_1383130</name>
</gene>
<feature type="transmembrane region" description="Helical" evidence="1">
    <location>
        <begin position="259"/>
        <end position="278"/>
    </location>
</feature>
<name>A0A9P6AUR3_9AGAM</name>
<dbReference type="PANTHER" id="PTHR40465:SF1">
    <property type="entry name" value="DUF6534 DOMAIN-CONTAINING PROTEIN"/>
    <property type="match status" value="1"/>
</dbReference>
<accession>A0A9P6AUR3</accession>
<dbReference type="Pfam" id="PF20152">
    <property type="entry name" value="DUF6534"/>
    <property type="match status" value="1"/>
</dbReference>
<reference evidence="3" key="1">
    <citation type="journal article" date="2020" name="Nat. Commun.">
        <title>Large-scale genome sequencing of mycorrhizal fungi provides insights into the early evolution of symbiotic traits.</title>
        <authorList>
            <person name="Miyauchi S."/>
            <person name="Kiss E."/>
            <person name="Kuo A."/>
            <person name="Drula E."/>
            <person name="Kohler A."/>
            <person name="Sanchez-Garcia M."/>
            <person name="Morin E."/>
            <person name="Andreopoulos B."/>
            <person name="Barry K.W."/>
            <person name="Bonito G."/>
            <person name="Buee M."/>
            <person name="Carver A."/>
            <person name="Chen C."/>
            <person name="Cichocki N."/>
            <person name="Clum A."/>
            <person name="Culley D."/>
            <person name="Crous P.W."/>
            <person name="Fauchery L."/>
            <person name="Girlanda M."/>
            <person name="Hayes R.D."/>
            <person name="Keri Z."/>
            <person name="LaButti K."/>
            <person name="Lipzen A."/>
            <person name="Lombard V."/>
            <person name="Magnuson J."/>
            <person name="Maillard F."/>
            <person name="Murat C."/>
            <person name="Nolan M."/>
            <person name="Ohm R.A."/>
            <person name="Pangilinan J."/>
            <person name="Pereira M.F."/>
            <person name="Perotto S."/>
            <person name="Peter M."/>
            <person name="Pfister S."/>
            <person name="Riley R."/>
            <person name="Sitrit Y."/>
            <person name="Stielow J.B."/>
            <person name="Szollosi G."/>
            <person name="Zifcakova L."/>
            <person name="Stursova M."/>
            <person name="Spatafora J.W."/>
            <person name="Tedersoo L."/>
            <person name="Vaario L.M."/>
            <person name="Yamada A."/>
            <person name="Yan M."/>
            <person name="Wang P."/>
            <person name="Xu J."/>
            <person name="Bruns T."/>
            <person name="Baldrian P."/>
            <person name="Vilgalys R."/>
            <person name="Dunand C."/>
            <person name="Henrissat B."/>
            <person name="Grigoriev I.V."/>
            <person name="Hibbett D."/>
            <person name="Nagy L.G."/>
            <person name="Martin F.M."/>
        </authorList>
    </citation>
    <scope>NUCLEOTIDE SEQUENCE</scope>
    <source>
        <strain evidence="3">UP504</strain>
    </source>
</reference>
<keyword evidence="1" id="KW-1133">Transmembrane helix</keyword>
<feature type="transmembrane region" description="Helical" evidence="1">
    <location>
        <begin position="187"/>
        <end position="210"/>
    </location>
</feature>
<dbReference type="OrthoDB" id="2535105at2759"/>
<dbReference type="EMBL" id="MU128991">
    <property type="protein sequence ID" value="KAF9512069.1"/>
    <property type="molecule type" value="Genomic_DNA"/>
</dbReference>
<feature type="transmembrane region" description="Helical" evidence="1">
    <location>
        <begin position="230"/>
        <end position="253"/>
    </location>
</feature>
<feature type="domain" description="DUF6534" evidence="2">
    <location>
        <begin position="197"/>
        <end position="282"/>
    </location>
</feature>
<feature type="transmembrane region" description="Helical" evidence="1">
    <location>
        <begin position="148"/>
        <end position="167"/>
    </location>
</feature>
<keyword evidence="4" id="KW-1185">Reference proteome</keyword>
<keyword evidence="1" id="KW-0472">Membrane</keyword>
<keyword evidence="1" id="KW-0812">Transmembrane</keyword>
<evidence type="ECO:0000313" key="3">
    <source>
        <dbReference type="EMBL" id="KAF9512069.1"/>
    </source>
</evidence>
<comment type="caution">
    <text evidence="3">The sequence shown here is derived from an EMBL/GenBank/DDBJ whole genome shotgun (WGS) entry which is preliminary data.</text>
</comment>
<evidence type="ECO:0000259" key="2">
    <source>
        <dbReference type="Pfam" id="PF20152"/>
    </source>
</evidence>
<protein>
    <recommendedName>
        <fullName evidence="2">DUF6534 domain-containing protein</fullName>
    </recommendedName>
</protein>